<dbReference type="UniPathway" id="UPA00626">
    <property type="reaction ID" value="UER00678"/>
</dbReference>
<dbReference type="Gene3D" id="3.30.1330.80">
    <property type="entry name" value="Hypothetical protein, similar to alpha- acetolactate decarboxylase, domain 2"/>
    <property type="match status" value="2"/>
</dbReference>
<gene>
    <name evidence="11" type="ORF">Thi970DRAFT_00777</name>
</gene>
<evidence type="ECO:0000256" key="9">
    <source>
        <dbReference type="PIRNR" id="PIRNR001332"/>
    </source>
</evidence>
<comment type="catalytic activity">
    <reaction evidence="1 9">
        <text>(2S)-2-acetolactate + H(+) = (R)-acetoin + CO2</text>
        <dbReference type="Rhea" id="RHEA:21580"/>
        <dbReference type="ChEBI" id="CHEBI:15378"/>
        <dbReference type="ChEBI" id="CHEBI:15686"/>
        <dbReference type="ChEBI" id="CHEBI:16526"/>
        <dbReference type="ChEBI" id="CHEBI:58476"/>
        <dbReference type="EC" id="4.1.1.5"/>
    </reaction>
</comment>
<dbReference type="GO" id="GO:0045151">
    <property type="term" value="P:acetoin biosynthetic process"/>
    <property type="evidence" value="ECO:0007669"/>
    <property type="project" value="UniProtKB-UniRule"/>
</dbReference>
<dbReference type="Pfam" id="PF03306">
    <property type="entry name" value="AAL_decarboxy"/>
    <property type="match status" value="1"/>
</dbReference>
<evidence type="ECO:0000256" key="5">
    <source>
        <dbReference type="ARBA" id="ARBA00020164"/>
    </source>
</evidence>
<dbReference type="CDD" id="cd17299">
    <property type="entry name" value="acetolactate_decarboxylase"/>
    <property type="match status" value="1"/>
</dbReference>
<accession>H8YXE9</accession>
<dbReference type="EMBL" id="JH603168">
    <property type="protein sequence ID" value="EIC23125.1"/>
    <property type="molecule type" value="Genomic_DNA"/>
</dbReference>
<keyword evidence="6 9" id="KW-0210">Decarboxylase</keyword>
<dbReference type="InterPro" id="IPR005128">
    <property type="entry name" value="Acetolactate_a_deCO2ase"/>
</dbReference>
<evidence type="ECO:0000256" key="2">
    <source>
        <dbReference type="ARBA" id="ARBA00005170"/>
    </source>
</evidence>
<evidence type="ECO:0000313" key="12">
    <source>
        <dbReference type="Proteomes" id="UP000002964"/>
    </source>
</evidence>
<dbReference type="PANTHER" id="PTHR35524">
    <property type="entry name" value="ALPHA-ACETOLACTATE DECARBOXYLASE"/>
    <property type="match status" value="1"/>
</dbReference>
<dbReference type="PANTHER" id="PTHR35524:SF1">
    <property type="entry name" value="ALPHA-ACETOLACTATE DECARBOXYLASE"/>
    <property type="match status" value="1"/>
</dbReference>
<reference evidence="12" key="1">
    <citation type="submission" date="2011-06" db="EMBL/GenBank/DDBJ databases">
        <authorList>
            <consortium name="US DOE Joint Genome Institute (JGI-PGF)"/>
            <person name="Lucas S."/>
            <person name="Han J."/>
            <person name="Lapidus A."/>
            <person name="Cheng J.-F."/>
            <person name="Goodwin L."/>
            <person name="Pitluck S."/>
            <person name="Peters L."/>
            <person name="Land M.L."/>
            <person name="Hauser L."/>
            <person name="Vogl K."/>
            <person name="Liu Z."/>
            <person name="Overmann J."/>
            <person name="Frigaard N.-U."/>
            <person name="Bryant D.A."/>
            <person name="Woyke T.J."/>
        </authorList>
    </citation>
    <scope>NUCLEOTIDE SEQUENCE [LARGE SCALE GENOMIC DNA]</scope>
    <source>
        <strain evidence="12">970</strain>
    </source>
</reference>
<keyword evidence="7 9" id="KW-0005">Acetoin biosynthesis</keyword>
<keyword evidence="8 9" id="KW-0456">Lyase</keyword>
<dbReference type="RefSeq" id="WP_009147210.1">
    <property type="nucleotide sequence ID" value="NZ_CP121471.1"/>
</dbReference>
<evidence type="ECO:0000256" key="7">
    <source>
        <dbReference type="ARBA" id="ARBA00023061"/>
    </source>
</evidence>
<dbReference type="HOGENOM" id="CLU_072561_0_0_6"/>
<evidence type="ECO:0000256" key="8">
    <source>
        <dbReference type="ARBA" id="ARBA00023239"/>
    </source>
</evidence>
<comment type="similarity">
    <text evidence="3 9">Belongs to the alpha-acetolactate decarboxylase family.</text>
</comment>
<dbReference type="Proteomes" id="UP000002964">
    <property type="component" value="Unassembled WGS sequence"/>
</dbReference>
<keyword evidence="10" id="KW-0732">Signal</keyword>
<evidence type="ECO:0000256" key="3">
    <source>
        <dbReference type="ARBA" id="ARBA00007106"/>
    </source>
</evidence>
<comment type="pathway">
    <text evidence="2 9">Polyol metabolism; (R,R)-butane-2,3-diol biosynthesis; (R,R)-butane-2,3-diol from pyruvate: step 2/3.</text>
</comment>
<evidence type="ECO:0000256" key="10">
    <source>
        <dbReference type="SAM" id="SignalP"/>
    </source>
</evidence>
<feature type="chain" id="PRO_5003618012" description="Alpha-acetolactate decarboxylase" evidence="10">
    <location>
        <begin position="25"/>
        <end position="263"/>
    </location>
</feature>
<evidence type="ECO:0000256" key="6">
    <source>
        <dbReference type="ARBA" id="ARBA00022793"/>
    </source>
</evidence>
<organism evidence="11 12">
    <name type="scientific">Thiorhodovibrio frisius</name>
    <dbReference type="NCBI Taxonomy" id="631362"/>
    <lineage>
        <taxon>Bacteria</taxon>
        <taxon>Pseudomonadati</taxon>
        <taxon>Pseudomonadota</taxon>
        <taxon>Gammaproteobacteria</taxon>
        <taxon>Chromatiales</taxon>
        <taxon>Chromatiaceae</taxon>
        <taxon>Thiorhodovibrio</taxon>
    </lineage>
</organism>
<proteinExistence type="inferred from homology"/>
<evidence type="ECO:0000256" key="1">
    <source>
        <dbReference type="ARBA" id="ARBA00001784"/>
    </source>
</evidence>
<sequence length="263" mass="29083">MRPSLPIAFCFVATQVLATQAAFAQSDRDILFQLSTIDALLAGVYQPLATLDEVLEHGDFGLGTFAGLDGELVLIDGEVYKAAADGTVRRMPGDTATPFISLTWFDADERLQPPPDQDYAAFKTWLEERLPSPNLTYAVRVDGQFAKVRYRSVPAQKPPYRPLKEVAKEQTYFDSENIAGTLIGFWCPSYVKGLNVPSFHLHFLSDDRKSAGHLLDFTLTEGEVTLDPTTGWTLELPMDKAFLRANLGADRAKALHAVEQGEQ</sequence>
<dbReference type="AlphaFoldDB" id="H8YXE9"/>
<dbReference type="eggNOG" id="COG3527">
    <property type="taxonomic scope" value="Bacteria"/>
</dbReference>
<feature type="signal peptide" evidence="10">
    <location>
        <begin position="1"/>
        <end position="24"/>
    </location>
</feature>
<dbReference type="EC" id="4.1.1.5" evidence="4 9"/>
<dbReference type="GO" id="GO:0047605">
    <property type="term" value="F:acetolactate decarboxylase activity"/>
    <property type="evidence" value="ECO:0007669"/>
    <property type="project" value="UniProtKB-UniRule"/>
</dbReference>
<protein>
    <recommendedName>
        <fullName evidence="5 9">Alpha-acetolactate decarboxylase</fullName>
        <ecNumber evidence="4 9">4.1.1.5</ecNumber>
    </recommendedName>
</protein>
<evidence type="ECO:0000313" key="11">
    <source>
        <dbReference type="EMBL" id="EIC23125.1"/>
    </source>
</evidence>
<keyword evidence="12" id="KW-1185">Reference proteome</keyword>
<name>H8YXE9_9GAMM</name>
<evidence type="ECO:0000256" key="4">
    <source>
        <dbReference type="ARBA" id="ARBA00013204"/>
    </source>
</evidence>
<dbReference type="STRING" id="631362.Thi970DRAFT_00777"/>
<dbReference type="NCBIfam" id="TIGR01252">
    <property type="entry name" value="acetolac_decarb"/>
    <property type="match status" value="1"/>
</dbReference>
<dbReference type="SUPFAM" id="SSF117856">
    <property type="entry name" value="AF0104/ALDC/Ptd012-like"/>
    <property type="match status" value="1"/>
</dbReference>
<dbReference type="PIRSF" id="PIRSF001332">
    <property type="entry name" value="Acetolac_decarb"/>
    <property type="match status" value="1"/>
</dbReference>
<reference evidence="11 12" key="2">
    <citation type="submission" date="2011-11" db="EMBL/GenBank/DDBJ databases">
        <authorList>
            <consortium name="US DOE Joint Genome Institute"/>
            <person name="Lucas S."/>
            <person name="Han J."/>
            <person name="Lapidus A."/>
            <person name="Cheng J.-F."/>
            <person name="Goodwin L."/>
            <person name="Pitluck S."/>
            <person name="Peters L."/>
            <person name="Ovchinnikova G."/>
            <person name="Zhang X."/>
            <person name="Detter J.C."/>
            <person name="Han C."/>
            <person name="Tapia R."/>
            <person name="Land M."/>
            <person name="Hauser L."/>
            <person name="Kyrpides N."/>
            <person name="Ivanova N."/>
            <person name="Pagani I."/>
            <person name="Vogl K."/>
            <person name="Liu Z."/>
            <person name="Overmann J."/>
            <person name="Frigaard N.-U."/>
            <person name="Bryant D."/>
            <person name="Woyke T."/>
        </authorList>
    </citation>
    <scope>NUCLEOTIDE SEQUENCE [LARGE SCALE GENOMIC DNA]</scope>
    <source>
        <strain evidence="11 12">970</strain>
    </source>
</reference>
<dbReference type="OrthoDB" id="8612680at2"/>